<dbReference type="EMBL" id="VOXD01000008">
    <property type="protein sequence ID" value="TXF90220.1"/>
    <property type="molecule type" value="Genomic_DNA"/>
</dbReference>
<dbReference type="PANTHER" id="PTHR42693:SF53">
    <property type="entry name" value="ENDO-4-O-SULFATASE"/>
    <property type="match status" value="1"/>
</dbReference>
<dbReference type="Gene3D" id="3.40.720.10">
    <property type="entry name" value="Alkaline Phosphatase, subunit A"/>
    <property type="match status" value="1"/>
</dbReference>
<keyword evidence="4" id="KW-0106">Calcium</keyword>
<dbReference type="RefSeq" id="WP_147929977.1">
    <property type="nucleotide sequence ID" value="NZ_VOXD01000008.1"/>
</dbReference>
<comment type="caution">
    <text evidence="8">The sequence shown here is derived from an EMBL/GenBank/DDBJ whole genome shotgun (WGS) entry which is preliminary data.</text>
</comment>
<dbReference type="Pfam" id="PF00884">
    <property type="entry name" value="Sulfatase"/>
    <property type="match status" value="1"/>
</dbReference>
<dbReference type="InterPro" id="IPR017850">
    <property type="entry name" value="Alkaline_phosphatase_core_sf"/>
</dbReference>
<dbReference type="Proteomes" id="UP000321907">
    <property type="component" value="Unassembled WGS sequence"/>
</dbReference>
<dbReference type="InterPro" id="IPR024607">
    <property type="entry name" value="Sulfatase_CS"/>
</dbReference>
<dbReference type="PANTHER" id="PTHR42693">
    <property type="entry name" value="ARYLSULFATASE FAMILY MEMBER"/>
    <property type="match status" value="1"/>
</dbReference>
<accession>A0A5C7FQT8</accession>
<dbReference type="PROSITE" id="PS51257">
    <property type="entry name" value="PROKAR_LIPOPROTEIN"/>
    <property type="match status" value="1"/>
</dbReference>
<dbReference type="InterPro" id="IPR050738">
    <property type="entry name" value="Sulfatase"/>
</dbReference>
<dbReference type="OrthoDB" id="9765065at2"/>
<keyword evidence="9" id="KW-1185">Reference proteome</keyword>
<keyword evidence="8" id="KW-0808">Transferase</keyword>
<dbReference type="InterPro" id="IPR000917">
    <property type="entry name" value="Sulfatase_N"/>
</dbReference>
<dbReference type="GO" id="GO:0016740">
    <property type="term" value="F:transferase activity"/>
    <property type="evidence" value="ECO:0007669"/>
    <property type="project" value="UniProtKB-KW"/>
</dbReference>
<dbReference type="SUPFAM" id="SSF53649">
    <property type="entry name" value="Alkaline phosphatase-like"/>
    <property type="match status" value="1"/>
</dbReference>
<evidence type="ECO:0000256" key="3">
    <source>
        <dbReference type="ARBA" id="ARBA00022801"/>
    </source>
</evidence>
<proteinExistence type="inferred from homology"/>
<feature type="domain" description="Sulfatase N-terminal" evidence="7">
    <location>
        <begin position="34"/>
        <end position="344"/>
    </location>
</feature>
<evidence type="ECO:0000256" key="5">
    <source>
        <dbReference type="SAM" id="MobiDB-lite"/>
    </source>
</evidence>
<evidence type="ECO:0000256" key="1">
    <source>
        <dbReference type="ARBA" id="ARBA00008779"/>
    </source>
</evidence>
<keyword evidence="6" id="KW-0732">Signal</keyword>
<evidence type="ECO:0000256" key="2">
    <source>
        <dbReference type="ARBA" id="ARBA00022723"/>
    </source>
</evidence>
<dbReference type="GO" id="GO:0004065">
    <property type="term" value="F:arylsulfatase activity"/>
    <property type="evidence" value="ECO:0007669"/>
    <property type="project" value="TreeGrafter"/>
</dbReference>
<evidence type="ECO:0000313" key="8">
    <source>
        <dbReference type="EMBL" id="TXF90220.1"/>
    </source>
</evidence>
<protein>
    <submittedName>
        <fullName evidence="8">Sulfatase-like hydrolase/transferase</fullName>
    </submittedName>
</protein>
<keyword evidence="2" id="KW-0479">Metal-binding</keyword>
<evidence type="ECO:0000259" key="7">
    <source>
        <dbReference type="Pfam" id="PF00884"/>
    </source>
</evidence>
<comment type="similarity">
    <text evidence="1">Belongs to the sulfatase family.</text>
</comment>
<feature type="signal peptide" evidence="6">
    <location>
        <begin position="1"/>
        <end position="20"/>
    </location>
</feature>
<dbReference type="AlphaFoldDB" id="A0A5C7FQT8"/>
<dbReference type="GO" id="GO:0046872">
    <property type="term" value="F:metal ion binding"/>
    <property type="evidence" value="ECO:0007669"/>
    <property type="project" value="UniProtKB-KW"/>
</dbReference>
<keyword evidence="3 8" id="KW-0378">Hydrolase</keyword>
<evidence type="ECO:0000313" key="9">
    <source>
        <dbReference type="Proteomes" id="UP000321907"/>
    </source>
</evidence>
<gene>
    <name evidence="8" type="ORF">FUA23_06790</name>
</gene>
<evidence type="ECO:0000256" key="6">
    <source>
        <dbReference type="SAM" id="SignalP"/>
    </source>
</evidence>
<feature type="region of interest" description="Disordered" evidence="5">
    <location>
        <begin position="438"/>
        <end position="474"/>
    </location>
</feature>
<dbReference type="PROSITE" id="PS00149">
    <property type="entry name" value="SULFATASE_2"/>
    <property type="match status" value="1"/>
</dbReference>
<feature type="chain" id="PRO_5022946802" evidence="6">
    <location>
        <begin position="21"/>
        <end position="474"/>
    </location>
</feature>
<dbReference type="Gene3D" id="3.30.1120.10">
    <property type="match status" value="1"/>
</dbReference>
<reference evidence="8 9" key="1">
    <citation type="submission" date="2019-08" db="EMBL/GenBank/DDBJ databases">
        <title>Lewinella sp. strain SSH13 Genome sequencing and assembly.</title>
        <authorList>
            <person name="Kim I."/>
        </authorList>
    </citation>
    <scope>NUCLEOTIDE SEQUENCE [LARGE SCALE GENOMIC DNA]</scope>
    <source>
        <strain evidence="8 9">SSH13</strain>
    </source>
</reference>
<name>A0A5C7FQT8_9BACT</name>
<sequence length="474" mass="52454">MSRFLSLTLIILTAASCLSRQTGVSVIIQPEDPPNIILVLTDDQGWADVGFNGSTDIPTPHLDRLAGQGTILSNGYVSHPYCSPSRAGLLTGRYQARFGHDCNMPYHGNNDETVGTPLSETMISEALKKQGYRTAAIGKWHVGDHPALHPPAQGFDHWFGFPGGAMNYWGDQTDELRTIYRNGTPVAPENLSYLTDDFTDETISFITDRQTRSPFFVYLAYNAPHAPDHAPAKYLERTKHIEYGGRSVYAAMVNAVDHGVGRIDSALIANGLKENTIIVFLSDNGGRGQYADNGPFRGYKGMLFEGGIKVPFFITWPAGLPMGKTYPEVVSALDLFPTLVEAAGGEATAFSHLDGQNLGPYLRGQKSSAPHDVLFWRAVGGWESAVRDGDYKLIENTRKGRTMLFNLADDPREQKDLAAAEPDIVQRLKAVYADWDRQNIDPGWEDPHIEGSLKAERRWEAQRRRATGPDRMRE</sequence>
<organism evidence="8 9">
    <name type="scientific">Neolewinella aurantiaca</name>
    <dbReference type="NCBI Taxonomy" id="2602767"/>
    <lineage>
        <taxon>Bacteria</taxon>
        <taxon>Pseudomonadati</taxon>
        <taxon>Bacteroidota</taxon>
        <taxon>Saprospiria</taxon>
        <taxon>Saprospirales</taxon>
        <taxon>Lewinellaceae</taxon>
        <taxon>Neolewinella</taxon>
    </lineage>
</organism>
<evidence type="ECO:0000256" key="4">
    <source>
        <dbReference type="ARBA" id="ARBA00022837"/>
    </source>
</evidence>